<dbReference type="Pfam" id="PF17851">
    <property type="entry name" value="GH43_C2"/>
    <property type="match status" value="1"/>
</dbReference>
<dbReference type="Pfam" id="PF04122">
    <property type="entry name" value="CW_binding_2"/>
    <property type="match status" value="3"/>
</dbReference>
<evidence type="ECO:0000313" key="3">
    <source>
        <dbReference type="EMBL" id="OKL51294.1"/>
    </source>
</evidence>
<protein>
    <recommendedName>
        <fullName evidence="2">Beta-xylosidase C-terminal Concanavalin A-like domain-containing protein</fullName>
    </recommendedName>
</protein>
<dbReference type="Gene3D" id="2.60.120.200">
    <property type="match status" value="1"/>
</dbReference>
<dbReference type="GO" id="GO:0030288">
    <property type="term" value="C:outer membrane-bounded periplasmic space"/>
    <property type="evidence" value="ECO:0007669"/>
    <property type="project" value="TreeGrafter"/>
</dbReference>
<dbReference type="SUPFAM" id="SSF49373">
    <property type="entry name" value="Invasin/intimin cell-adhesion fragments"/>
    <property type="match status" value="1"/>
</dbReference>
<feature type="region of interest" description="Disordered" evidence="1">
    <location>
        <begin position="1028"/>
        <end position="1090"/>
    </location>
</feature>
<dbReference type="Gene3D" id="3.40.50.12090">
    <property type="match status" value="1"/>
</dbReference>
<gene>
    <name evidence="3" type="ORF">BSZ40_08275</name>
</gene>
<dbReference type="PANTHER" id="PTHR30032:SF4">
    <property type="entry name" value="AMIDASE ENHANCER"/>
    <property type="match status" value="1"/>
</dbReference>
<dbReference type="InterPro" id="IPR007253">
    <property type="entry name" value="Cell_wall-bd_2"/>
</dbReference>
<dbReference type="EMBL" id="MQVS01000008">
    <property type="protein sequence ID" value="OKL51294.1"/>
    <property type="molecule type" value="Genomic_DNA"/>
</dbReference>
<dbReference type="STRING" id="52770.BSZ40_08275"/>
<dbReference type="InterPro" id="IPR011050">
    <property type="entry name" value="Pectin_lyase_fold/virulence"/>
</dbReference>
<dbReference type="Proteomes" id="UP000185612">
    <property type="component" value="Unassembled WGS sequence"/>
</dbReference>
<evidence type="ECO:0000256" key="1">
    <source>
        <dbReference type="SAM" id="MobiDB-lite"/>
    </source>
</evidence>
<sequence length="1385" mass="148651">MDVTTFGADPTGSRDSAPAVRDALRHAKTLTGPVTIKFPRGTYDLYPDQAEKRELYVSNTVGEDPRYKIKNIAILVEDMENVTIDGGGSLLRLHGLQSTFAIIRSKNTQVKNFATDWVAPRTLDLTFVGASTTADGRHVRDVRIPDGYQYEINGRLLNIKAENSPYTKEPYWQYSPMRLNPRPDWTSLDDLYEQLLDLDTGHAFRAAWTLSVEPLHNGLQQIEEVEPGVVRMTYAPSAEPGPLGRVFHIRTWYRDHPGGFIWESQNTTLEGLDVGHLHGFGIIAQFNDGLTVRDVNFRAPNESFRQTVGFADLIQVSGDKGQVLIENSQFGFAHDDPINVHGTYLQLVAKNGRTATFRYMHRETAGFPQFYEGDEVALVDRATMLDLGDWRGRVVSVDGPSGRDSKHDLRQMTVTFDRDLPAEAVPNRVVAENVTYSPQVTIRGCHFESIPTRGILMTTRRPVLIENNIFDQMEMASIYVSADSNNWYESSVVRDFTVRNNLFIRPGIQAHNPQPVIFFEPLAGGTDPAKAAHAGVKIEDNTFLVTDRTVLDAKSVNGLSFKNNKIMRYEDSTPPLLRLAAPTVGVGQRIQAEVNLPSAPRSAFVFRGSNNVELAGNTYGPGILRRVDLQHMGADNVSIADEGVQIRGGDANNRAVYYLSSHPEVAAVNQAGVVVGKQEGTAEISAVIVTPFGHVRTAPVAVQVGPAAAGRELIDFEVVRPNRDHARAEGEALRLVPSGRGSLWNEQNGADNIHLLPQRSLAVGQAVTVKMTGRTQDWYEEAGLIAYLDDDNYVALQRKHNGGNPSITVVNEQGGRGEESRKVVDPAADAIWLRLERTAAGLQGSYSLDGNEFIPIGSVVENTAISDATRLGLLAATRRDNQADNHPFLFTDLRIGDELVPLTREIGSVAPDGSFDPVPLPDLGPSLVADLARAQFTGITMPSDEADLARRDGFVTTAPADVSEYRAAFTPAQAGATVKVRLDGRPLAADADGAYTVPLRRGATVLEVWVTAENQLQQRIYRWTVLSNRPGQVGPQDPAPEPEPEPMPTATPTVEPSPTPTATATPEPTATPTPTGEPSVPPTTPAPQRLSGTNRVATALAAAQQGNFDSGVAVLVDGKNYADALAASGLAGSLRAPVLLTVGAQLEPEVLAGLQQLGVRRVVVVGGFGSVDAGKDAALWRAGLRIERVAGKNRYETARAVAAKVAEQGQVRYVFVADGTNFADALAAGAYAAAEGGVVLLSDGATLPAPVAADVRRLLPARVIGVGGNATRALAGEGFINGVTATFVAGPNRYATATQLATLLGDGKTGVVLASGVTFPDALAGGAFAAQQRAILLLTGPDRLPAEVGQVLTKRRGTLEKIWVLGGSGSVSDKVLAGITQAITP</sequence>
<reference evidence="4" key="1">
    <citation type="submission" date="2016-12" db="EMBL/GenBank/DDBJ databases">
        <authorList>
            <person name="Meng X."/>
        </authorList>
    </citation>
    <scope>NUCLEOTIDE SEQUENCE [LARGE SCALE GENOMIC DNA]</scope>
    <source>
        <strain evidence="4">DSM 20732</strain>
    </source>
</reference>
<dbReference type="InterPro" id="IPR013320">
    <property type="entry name" value="ConA-like_dom_sf"/>
</dbReference>
<organism evidence="3 4">
    <name type="scientific">Buchananella hordeovulneris</name>
    <dbReference type="NCBI Taxonomy" id="52770"/>
    <lineage>
        <taxon>Bacteria</taxon>
        <taxon>Bacillati</taxon>
        <taxon>Actinomycetota</taxon>
        <taxon>Actinomycetes</taxon>
        <taxon>Actinomycetales</taxon>
        <taxon>Actinomycetaceae</taxon>
        <taxon>Buchananella</taxon>
    </lineage>
</organism>
<feature type="compositionally biased region" description="Low complexity" evidence="1">
    <location>
        <begin position="1060"/>
        <end position="1078"/>
    </location>
</feature>
<keyword evidence="4" id="KW-1185">Reference proteome</keyword>
<dbReference type="SUPFAM" id="SSF49899">
    <property type="entry name" value="Concanavalin A-like lectins/glucanases"/>
    <property type="match status" value="1"/>
</dbReference>
<accession>A0A1Q5PUL2</accession>
<dbReference type="InterPro" id="IPR051922">
    <property type="entry name" value="Bact_Sporulation_Assoc"/>
</dbReference>
<feature type="compositionally biased region" description="Pro residues" evidence="1">
    <location>
        <begin position="1037"/>
        <end position="1059"/>
    </location>
</feature>
<dbReference type="InterPro" id="IPR008964">
    <property type="entry name" value="Invasin/intimin_cell_adhesion"/>
</dbReference>
<dbReference type="InterPro" id="IPR041542">
    <property type="entry name" value="GH43_C2"/>
</dbReference>
<comment type="caution">
    <text evidence="3">The sequence shown here is derived from an EMBL/GenBank/DDBJ whole genome shotgun (WGS) entry which is preliminary data.</text>
</comment>
<evidence type="ECO:0000259" key="2">
    <source>
        <dbReference type="Pfam" id="PF17851"/>
    </source>
</evidence>
<proteinExistence type="predicted"/>
<evidence type="ECO:0000313" key="4">
    <source>
        <dbReference type="Proteomes" id="UP000185612"/>
    </source>
</evidence>
<feature type="domain" description="Beta-xylosidase C-terminal Concanavalin A-like" evidence="2">
    <location>
        <begin position="750"/>
        <end position="869"/>
    </location>
</feature>
<dbReference type="InterPro" id="IPR012334">
    <property type="entry name" value="Pectin_lyas_fold"/>
</dbReference>
<dbReference type="PANTHER" id="PTHR30032">
    <property type="entry name" value="N-ACETYLMURAMOYL-L-ALANINE AMIDASE-RELATED"/>
    <property type="match status" value="1"/>
</dbReference>
<dbReference type="SUPFAM" id="SSF51126">
    <property type="entry name" value="Pectin lyase-like"/>
    <property type="match status" value="1"/>
</dbReference>
<name>A0A1Q5PUL2_9ACTO</name>
<dbReference type="InParanoid" id="A0A1Q5PUL2"/>
<dbReference type="Gene3D" id="2.160.20.10">
    <property type="entry name" value="Single-stranded right-handed beta-helix, Pectin lyase-like"/>
    <property type="match status" value="2"/>
</dbReference>